<organism evidence="6">
    <name type="scientific">Hellea balneolensis</name>
    <dbReference type="NCBI Taxonomy" id="287478"/>
    <lineage>
        <taxon>Bacteria</taxon>
        <taxon>Pseudomonadati</taxon>
        <taxon>Pseudomonadota</taxon>
        <taxon>Alphaproteobacteria</taxon>
        <taxon>Maricaulales</taxon>
        <taxon>Robiginitomaculaceae</taxon>
        <taxon>Hellea</taxon>
    </lineage>
</organism>
<feature type="domain" description="NlpC/P60" evidence="5">
    <location>
        <begin position="315"/>
        <end position="469"/>
    </location>
</feature>
<gene>
    <name evidence="6" type="ORF">ENK01_00035</name>
</gene>
<dbReference type="Pfam" id="PF12913">
    <property type="entry name" value="SH3_6"/>
    <property type="match status" value="1"/>
</dbReference>
<comment type="caution">
    <text evidence="6">The sequence shown here is derived from an EMBL/GenBank/DDBJ whole genome shotgun (WGS) entry which is preliminary data.</text>
</comment>
<evidence type="ECO:0000256" key="4">
    <source>
        <dbReference type="ARBA" id="ARBA00022807"/>
    </source>
</evidence>
<dbReference type="InterPro" id="IPR039439">
    <property type="entry name" value="SH3b1_dom"/>
</dbReference>
<dbReference type="EMBL" id="DROP01000002">
    <property type="protein sequence ID" value="HHI88313.1"/>
    <property type="molecule type" value="Genomic_DNA"/>
</dbReference>
<protein>
    <recommendedName>
        <fullName evidence="5">NlpC/P60 domain-containing protein</fullName>
    </recommendedName>
</protein>
<dbReference type="PANTHER" id="PTHR47053">
    <property type="entry name" value="MUREIN DD-ENDOPEPTIDASE MEPH-RELATED"/>
    <property type="match status" value="1"/>
</dbReference>
<dbReference type="Gene3D" id="3.90.1720.10">
    <property type="entry name" value="endopeptidase domain like (from Nostoc punctiforme)"/>
    <property type="match status" value="1"/>
</dbReference>
<dbReference type="PROSITE" id="PS51257">
    <property type="entry name" value="PROKAR_LIPOPROTEIN"/>
    <property type="match status" value="1"/>
</dbReference>
<comment type="similarity">
    <text evidence="1">Belongs to the peptidase C40 family.</text>
</comment>
<dbReference type="Pfam" id="PF00877">
    <property type="entry name" value="NLPC_P60"/>
    <property type="match status" value="1"/>
</dbReference>
<evidence type="ECO:0000256" key="1">
    <source>
        <dbReference type="ARBA" id="ARBA00007074"/>
    </source>
</evidence>
<evidence type="ECO:0000259" key="5">
    <source>
        <dbReference type="PROSITE" id="PS51935"/>
    </source>
</evidence>
<dbReference type="AlphaFoldDB" id="A0A7V5NVZ6"/>
<dbReference type="Proteomes" id="UP000885806">
    <property type="component" value="Unassembled WGS sequence"/>
</dbReference>
<evidence type="ECO:0000256" key="3">
    <source>
        <dbReference type="ARBA" id="ARBA00022801"/>
    </source>
</evidence>
<dbReference type="PIRSF" id="PIRSF019015">
    <property type="entry name" value="P60_peptidase_YkfC"/>
    <property type="match status" value="1"/>
</dbReference>
<dbReference type="GO" id="GO:0006508">
    <property type="term" value="P:proteolysis"/>
    <property type="evidence" value="ECO:0007669"/>
    <property type="project" value="UniProtKB-KW"/>
</dbReference>
<name>A0A7V5NVZ6_9PROT</name>
<dbReference type="PROSITE" id="PS51935">
    <property type="entry name" value="NLPC_P60"/>
    <property type="match status" value="1"/>
</dbReference>
<sequence>MKFSTLCIVLSAGFLMSACNQRSDKDKVDMGLADPFVSDVVGVKEKHLSPEYWIKPSMNKRIMDKNAIKAMNAHSFKTDPSLHDLATLPDSLNAEQVEKYVRSISKIPKYKRIFTDGQPVTEAHFAHYEDNLNLEGIRETNPVRFALVVRRTSLRTYPTDDLLFSEDAKDRDIERFQETGLFPGEPVAILHTSRDGQWALVMSYNYIGWGHITDLAVGRRKDVLDYGQTDKFLIITGAKVHTVFNPVEPRVSELQLDMGTKLPLSRPEALAHNLYGQNPYLSHMVKLPVREADGSLAFKHALIQRNQDVHVGYLPYTRANIIRQAFKFLGERYGWGHRFNGRDCSGFVGEVYKTFGIVLPRNSSDQGKSAIGQTIRFDEDTPFADKIKVTKAARPGDLVFIPGHVMMILGQTKDGPFVIHDVHGMGYLKPDGTLYKGVFNQVSISPLLPLQSTPKTTWLGRAWAIKSVH</sequence>
<reference evidence="6" key="1">
    <citation type="journal article" date="2020" name="mSystems">
        <title>Genome- and Community-Level Interaction Insights into Carbon Utilization and Element Cycling Functions of Hydrothermarchaeota in Hydrothermal Sediment.</title>
        <authorList>
            <person name="Zhou Z."/>
            <person name="Liu Y."/>
            <person name="Xu W."/>
            <person name="Pan J."/>
            <person name="Luo Z.H."/>
            <person name="Li M."/>
        </authorList>
    </citation>
    <scope>NUCLEOTIDE SEQUENCE [LARGE SCALE GENOMIC DNA]</scope>
    <source>
        <strain evidence="6">HyVt-538</strain>
    </source>
</reference>
<dbReference type="InterPro" id="IPR000064">
    <property type="entry name" value="NLP_P60_dom"/>
</dbReference>
<evidence type="ECO:0000313" key="6">
    <source>
        <dbReference type="EMBL" id="HHI88313.1"/>
    </source>
</evidence>
<keyword evidence="4" id="KW-0788">Thiol protease</keyword>
<dbReference type="InterPro" id="IPR051202">
    <property type="entry name" value="Peptidase_C40"/>
</dbReference>
<dbReference type="InterPro" id="IPR027017">
    <property type="entry name" value="P60_peptidase_YkfC"/>
</dbReference>
<dbReference type="SUPFAM" id="SSF54001">
    <property type="entry name" value="Cysteine proteinases"/>
    <property type="match status" value="1"/>
</dbReference>
<evidence type="ECO:0000256" key="2">
    <source>
        <dbReference type="ARBA" id="ARBA00022670"/>
    </source>
</evidence>
<dbReference type="PANTHER" id="PTHR47053:SF1">
    <property type="entry name" value="MUREIN DD-ENDOPEPTIDASE MEPH-RELATED"/>
    <property type="match status" value="1"/>
</dbReference>
<keyword evidence="3" id="KW-0378">Hydrolase</keyword>
<proteinExistence type="inferred from homology"/>
<keyword evidence="2" id="KW-0645">Protease</keyword>
<dbReference type="GO" id="GO:0008234">
    <property type="term" value="F:cysteine-type peptidase activity"/>
    <property type="evidence" value="ECO:0007669"/>
    <property type="project" value="UniProtKB-KW"/>
</dbReference>
<dbReference type="InterPro" id="IPR038765">
    <property type="entry name" value="Papain-like_cys_pep_sf"/>
</dbReference>
<accession>A0A7V5NVZ6</accession>